<feature type="region of interest" description="Disordered" evidence="10">
    <location>
        <begin position="1093"/>
        <end position="1115"/>
    </location>
</feature>
<dbReference type="EMBL" id="CM002912">
    <property type="protein sequence ID" value="KMY98753.1"/>
    <property type="molecule type" value="Genomic_DNA"/>
</dbReference>
<comment type="subcellular location">
    <subcellularLocation>
        <location evidence="1">Cell membrane</location>
        <topology evidence="1">Multi-pass membrane protein</topology>
    </subcellularLocation>
    <subcellularLocation>
        <location evidence="9">Membrane</location>
        <topology evidence="9">Multi-pass membrane protein</topology>
    </subcellularLocation>
</comment>
<dbReference type="NCBIfam" id="TIGR00834">
    <property type="entry name" value="ae"/>
    <property type="match status" value="1"/>
</dbReference>
<evidence type="ECO:0000256" key="3">
    <source>
        <dbReference type="ARBA" id="ARBA00022448"/>
    </source>
</evidence>
<feature type="transmembrane region" description="Helical" evidence="9">
    <location>
        <begin position="664"/>
        <end position="684"/>
    </location>
</feature>
<evidence type="ECO:0000256" key="10">
    <source>
        <dbReference type="SAM" id="MobiDB-lite"/>
    </source>
</evidence>
<reference evidence="13" key="1">
    <citation type="journal article" date="2013" name="Genome Res.">
        <title>A second-generation assembly of the Drosophila simulans genome provides new insights into patterns of lineage-specific divergence.</title>
        <authorList>
            <person name="Hu T.T."/>
            <person name="Eisen M.B."/>
            <person name="Thornton K.R."/>
            <person name="Andolfatto P."/>
        </authorList>
    </citation>
    <scope>NUCLEOTIDE SEQUENCE [LARGE SCALE GENOMIC DNA]</scope>
    <source>
        <strain evidence="13">W501</strain>
    </source>
</reference>
<feature type="transmembrane region" description="Helical" evidence="9">
    <location>
        <begin position="993"/>
        <end position="1013"/>
    </location>
</feature>
<dbReference type="OrthoDB" id="1735926at2759"/>
<feature type="transmembrane region" description="Helical" evidence="9">
    <location>
        <begin position="614"/>
        <end position="644"/>
    </location>
</feature>
<dbReference type="Gene3D" id="1.10.287.570">
    <property type="entry name" value="Helical hairpin bin"/>
    <property type="match status" value="1"/>
</dbReference>
<feature type="domain" description="Band 3 cytoplasmic" evidence="12">
    <location>
        <begin position="98"/>
        <end position="237"/>
    </location>
</feature>
<keyword evidence="3 9" id="KW-0813">Transport</keyword>
<protein>
    <recommendedName>
        <fullName evidence="9">Anion exchange protein</fullName>
    </recommendedName>
</protein>
<evidence type="ECO:0000313" key="13">
    <source>
        <dbReference type="EMBL" id="KMY98753.1"/>
    </source>
</evidence>
<evidence type="ECO:0000256" key="5">
    <source>
        <dbReference type="ARBA" id="ARBA00022692"/>
    </source>
</evidence>
<keyword evidence="4" id="KW-1003">Cell membrane</keyword>
<feature type="transmembrane region" description="Helical" evidence="9">
    <location>
        <begin position="819"/>
        <end position="839"/>
    </location>
</feature>
<name>A0A0J9RSK2_DROSI</name>
<sequence length="1115" mass="125150">MMNSPRINRTNVNAEEAAISIIDNVNSHIRTAWNPKTSSRKTVMQEADLNELRSHRSDDPRALRRHKIHHSSIKLRELPQITISPFTNKKPEVDHSPHEIFVQLDELTGVGEDREWKETARWIKYEEDVEEGSDRWGKPHVASLSFHSLLNLRRCLETGVVLLDLNEKDLPAVAYRVVEQMVIEDLIDINDKPSVMRSLLLRHRHVNEHQGVLPFTKRKYNSYTSLQQLIPKSFLWMGADSSHQPYQQAQPPPRNLAKARRSICVTSSAPPTAAMLNVATATAAAAAIDHRRHSTMSYLGNLSGTDDKKIKIMPAAEIGGSKRSNELKIDMKDDMYSSSQEDLKKLQNDTILKRIPAGAEATTVLVGAVEFLEQPTIAFVRLSEGVLMPTLTEVPVPVRFMFVLLGPRNFDLDYHEVGRSISTLMANEHFHSIAYKADDRKDLLSAINEFLDDSIVLPPGNWDRHDLLPFEELKAKKDWIRTRKIKALQVKRDSEMIKIGKDEEKALLEKQTLGAIGFTIGGGDGGGDGDSDDDNGRKKKKPSPLEKTGRLWGGLRNDLKRRMPMYKSDILDGLNTETLAATIFMYFACLSTAITFGGLVSAKTNSWIGISETLISCSLVGIVFHCLSCQPLVIIGTTGPLLLFDEALMVFCTQHEFDFLSLRVYVGVWLIIIALTVSAFEGSVYVRLLTRFTQEIFSALITLIYIVETFMKLISIYKENPLLSDYNLPPPTLVAHEHATNGSLLNATASVTANITQMVMNISTTAMPIGPPPLPKNQPNTALFCTILTLATFVVAYYLKLFRNSHFLGRNARRALGDFGVPISIAIFVLVDYLVPAVYTEKLVVPEGLSPSDPSKRGWYIGFDTSSTWIPFACVVPALLVYILIFMESQISELIVDKPDRGLKKGSGLHWDIVLLCLLNCACGIFGMPWHCAATVRSVTHVSSVTIMSRTHAPGESPRIVDVKEQRLSGFFVCLMIGLSVLMAPLLRLIPMAVLFGVFLYMGVASMSGVQLFERIRLYFMPVKHYPPTPYVKRLRPWKLHLFTTIQVLCLVLLWTVKSSQFSLAFPFFLIMMVPIRQNLTKFYKPEEMQALDGSEMKKNDDDEPDFYEQTNLPA</sequence>
<feature type="transmembrane region" description="Helical" evidence="9">
    <location>
        <begin position="1040"/>
        <end position="1057"/>
    </location>
</feature>
<keyword evidence="6 9" id="KW-1133">Transmembrane helix</keyword>
<dbReference type="GO" id="GO:0008509">
    <property type="term" value="F:monoatomic anion transmembrane transporter activity"/>
    <property type="evidence" value="ECO:0007669"/>
    <property type="project" value="InterPro"/>
</dbReference>
<feature type="transmembrane region" description="Helical" evidence="9">
    <location>
        <begin position="696"/>
        <end position="717"/>
    </location>
</feature>
<dbReference type="Pfam" id="PF07565">
    <property type="entry name" value="Band_3_cyto"/>
    <property type="match status" value="2"/>
</dbReference>
<dbReference type="GO" id="GO:0051453">
    <property type="term" value="P:regulation of intracellular pH"/>
    <property type="evidence" value="ECO:0007669"/>
    <property type="project" value="TreeGrafter"/>
</dbReference>
<feature type="transmembrane region" description="Helical" evidence="9">
    <location>
        <begin position="781"/>
        <end position="799"/>
    </location>
</feature>
<feature type="transmembrane region" description="Helical" evidence="9">
    <location>
        <begin position="1063"/>
        <end position="1080"/>
    </location>
</feature>
<dbReference type="Pfam" id="PF00955">
    <property type="entry name" value="HCO3_cotransp"/>
    <property type="match status" value="1"/>
</dbReference>
<feature type="transmembrane region" description="Helical" evidence="9">
    <location>
        <begin position="968"/>
        <end position="987"/>
    </location>
</feature>
<proteinExistence type="inferred from homology"/>
<feature type="domain" description="Bicarbonate transporter-like transmembrane" evidence="11">
    <location>
        <begin position="550"/>
        <end position="1095"/>
    </location>
</feature>
<dbReference type="InterPro" id="IPR003020">
    <property type="entry name" value="HCO3_transpt_euk"/>
</dbReference>
<dbReference type="PRINTS" id="PR01231">
    <property type="entry name" value="HCO3TRNSPORT"/>
</dbReference>
<reference evidence="13" key="2">
    <citation type="submission" date="2014-06" db="EMBL/GenBank/DDBJ databases">
        <authorList>
            <person name="Hu T."/>
            <person name="Eisen M.B."/>
            <person name="Thornton K.R."/>
            <person name="Andolfatto P."/>
        </authorList>
    </citation>
    <scope>NUCLEOTIDE SEQUENCE</scope>
    <source>
        <strain evidence="13">W501</strain>
    </source>
</reference>
<evidence type="ECO:0000256" key="7">
    <source>
        <dbReference type="ARBA" id="ARBA00023065"/>
    </source>
</evidence>
<feature type="domain" description="Band 3 cytoplasmic" evidence="12">
    <location>
        <begin position="291"/>
        <end position="463"/>
    </location>
</feature>
<evidence type="ECO:0000256" key="9">
    <source>
        <dbReference type="RuleBase" id="RU362035"/>
    </source>
</evidence>
<dbReference type="PANTHER" id="PTHR11453">
    <property type="entry name" value="ANION EXCHANGE PROTEIN"/>
    <property type="match status" value="1"/>
</dbReference>
<evidence type="ECO:0000259" key="11">
    <source>
        <dbReference type="Pfam" id="PF00955"/>
    </source>
</evidence>
<evidence type="ECO:0000259" key="12">
    <source>
        <dbReference type="Pfam" id="PF07565"/>
    </source>
</evidence>
<dbReference type="InterPro" id="IPR011531">
    <property type="entry name" value="HCO3_transpt-like_TM_dom"/>
</dbReference>
<dbReference type="Proteomes" id="UP000035880">
    <property type="component" value="Chromosome 3L"/>
</dbReference>
<dbReference type="Bgee" id="FBgn0189487">
    <property type="expression patterns" value="Expressed in adult organism and 3 other cell types or tissues"/>
</dbReference>
<dbReference type="PANTHER" id="PTHR11453:SF47">
    <property type="entry name" value="ANION EXCHANGE PROTEIN"/>
    <property type="match status" value="1"/>
</dbReference>
<reference evidence="13" key="3">
    <citation type="submission" date="2015-04" db="EMBL/GenBank/DDBJ databases">
        <authorList>
            <consortium name="FlyBase"/>
        </authorList>
    </citation>
    <scope>NUCLEOTIDE SEQUENCE</scope>
    <source>
        <strain evidence="13">W501</strain>
    </source>
</reference>
<dbReference type="AlphaFoldDB" id="A0A0J9RSK2"/>
<dbReference type="InterPro" id="IPR016152">
    <property type="entry name" value="PTrfase/Anion_transptr"/>
</dbReference>
<evidence type="ECO:0000256" key="8">
    <source>
        <dbReference type="ARBA" id="ARBA00023136"/>
    </source>
</evidence>
<evidence type="ECO:0000256" key="6">
    <source>
        <dbReference type="ARBA" id="ARBA00022989"/>
    </source>
</evidence>
<dbReference type="Gene3D" id="3.40.930.10">
    <property type="entry name" value="Mannitol-specific EII, Chain A"/>
    <property type="match status" value="1"/>
</dbReference>
<dbReference type="FunFam" id="3.40.930.10:FF:000043">
    <property type="match status" value="1"/>
</dbReference>
<feature type="transmembrane region" description="Helical" evidence="9">
    <location>
        <begin position="859"/>
        <end position="885"/>
    </location>
</feature>
<feature type="region of interest" description="Disordered" evidence="10">
    <location>
        <begin position="519"/>
        <end position="548"/>
    </location>
</feature>
<comment type="similarity">
    <text evidence="2 9">Belongs to the anion exchanger (TC 2.A.31) family.</text>
</comment>
<dbReference type="GO" id="GO:0005452">
    <property type="term" value="F:solute:inorganic anion antiporter activity"/>
    <property type="evidence" value="ECO:0007669"/>
    <property type="project" value="InterPro"/>
</dbReference>
<evidence type="ECO:0000256" key="4">
    <source>
        <dbReference type="ARBA" id="ARBA00022475"/>
    </source>
</evidence>
<accession>A0A0J9RSK2</accession>
<keyword evidence="7 9" id="KW-0406">Ion transport</keyword>
<gene>
    <name evidence="13" type="primary">Dsim\GD17941</name>
    <name evidence="13" type="ORF">Dsimw501_GD17941</name>
</gene>
<dbReference type="SUPFAM" id="SSF55804">
    <property type="entry name" value="Phoshotransferase/anion transport protein"/>
    <property type="match status" value="1"/>
</dbReference>
<dbReference type="GO" id="GO:0005886">
    <property type="term" value="C:plasma membrane"/>
    <property type="evidence" value="ECO:0007669"/>
    <property type="project" value="UniProtKB-SubCell"/>
</dbReference>
<evidence type="ECO:0000256" key="1">
    <source>
        <dbReference type="ARBA" id="ARBA00004651"/>
    </source>
</evidence>
<dbReference type="GO" id="GO:0015701">
    <property type="term" value="P:bicarbonate transport"/>
    <property type="evidence" value="ECO:0007669"/>
    <property type="project" value="TreeGrafter"/>
</dbReference>
<dbReference type="FunFam" id="3.40.930.10:FF:000012">
    <property type="entry name" value="Anion exchange protein"/>
    <property type="match status" value="1"/>
</dbReference>
<dbReference type="FunFam" id="1.10.287.570:FF:000001">
    <property type="entry name" value="Anion exchange protein"/>
    <property type="match status" value="1"/>
</dbReference>
<feature type="transmembrane region" description="Helical" evidence="9">
    <location>
        <begin position="583"/>
        <end position="602"/>
    </location>
</feature>
<evidence type="ECO:0000256" key="2">
    <source>
        <dbReference type="ARBA" id="ARBA00010993"/>
    </source>
</evidence>
<dbReference type="InterPro" id="IPR013769">
    <property type="entry name" value="Band3_cytoplasmic_dom"/>
</dbReference>
<keyword evidence="5 9" id="KW-0812">Transmembrane</keyword>
<organism evidence="13">
    <name type="scientific">Drosophila simulans</name>
    <name type="common">Fruit fly</name>
    <dbReference type="NCBI Taxonomy" id="7240"/>
    <lineage>
        <taxon>Eukaryota</taxon>
        <taxon>Metazoa</taxon>
        <taxon>Ecdysozoa</taxon>
        <taxon>Arthropoda</taxon>
        <taxon>Hexapoda</taxon>
        <taxon>Insecta</taxon>
        <taxon>Pterygota</taxon>
        <taxon>Neoptera</taxon>
        <taxon>Endopterygota</taxon>
        <taxon>Diptera</taxon>
        <taxon>Brachycera</taxon>
        <taxon>Muscomorpha</taxon>
        <taxon>Ephydroidea</taxon>
        <taxon>Drosophilidae</taxon>
        <taxon>Drosophila</taxon>
        <taxon>Sophophora</taxon>
    </lineage>
</organism>
<keyword evidence="8 9" id="KW-0472">Membrane</keyword>